<gene>
    <name evidence="2" type="ORF">C7M84_018401</name>
</gene>
<feature type="region of interest" description="Disordered" evidence="1">
    <location>
        <begin position="359"/>
        <end position="384"/>
    </location>
</feature>
<accession>A0A3R7MJY6</accession>
<proteinExistence type="predicted"/>
<organism evidence="2 3">
    <name type="scientific">Penaeus vannamei</name>
    <name type="common">Whiteleg shrimp</name>
    <name type="synonym">Litopenaeus vannamei</name>
    <dbReference type="NCBI Taxonomy" id="6689"/>
    <lineage>
        <taxon>Eukaryota</taxon>
        <taxon>Metazoa</taxon>
        <taxon>Ecdysozoa</taxon>
        <taxon>Arthropoda</taxon>
        <taxon>Crustacea</taxon>
        <taxon>Multicrustacea</taxon>
        <taxon>Malacostraca</taxon>
        <taxon>Eumalacostraca</taxon>
        <taxon>Eucarida</taxon>
        <taxon>Decapoda</taxon>
        <taxon>Dendrobranchiata</taxon>
        <taxon>Penaeoidea</taxon>
        <taxon>Penaeidae</taxon>
        <taxon>Penaeus</taxon>
    </lineage>
</organism>
<feature type="compositionally biased region" description="Basic and acidic residues" evidence="1">
    <location>
        <begin position="81"/>
        <end position="94"/>
    </location>
</feature>
<feature type="compositionally biased region" description="Basic residues" evidence="1">
    <location>
        <begin position="415"/>
        <end position="425"/>
    </location>
</feature>
<keyword evidence="3" id="KW-1185">Reference proteome</keyword>
<feature type="compositionally biased region" description="Polar residues" evidence="1">
    <location>
        <begin position="405"/>
        <end position="414"/>
    </location>
</feature>
<sequence>MILSANRNKPMTVTLLVVLWAVAGVVVTVSGVRGQLSPLVAHPTWGPRPGQPPGATVGLAPSPHFPSAILHSSTPTPMSHSDPENRQQRPKVEWNQEWAGGRVASGVSDTNEVREGVTAARHASLQGHLRHSTQRRHKDRGRDSEERRKGDKPLPGLSGVLSAPLPTTSPVSRLGERVTRAHVPRRRKQVVAPSLLKLTPPLRFLLHNEPSTPLPPFSARFTKNRSRRKLDSDKPGSSVAVGSGHLASSAQGSVDEGRGGIPQEAKDVGQGSSAPQTPSVSPLYITASRHRGLKSVWRDDLQNPLVARHANDRRGKSNGSGSSETHGPSSLFGRKKHGCRKRLTQFFDRFERVSESLLPSPTRTIPDEGSLFDESTESDPHLLRASGTRYERHFERLRRQIRGTQCFASSANAKTQRRKESRRSKNMSTGKDGNTPNVTSRPPQASSGGLFIQLKDEDGRRAEADLYPGRRYSARLEPVICSHQNKGKQNTGC</sequence>
<dbReference type="AlphaFoldDB" id="A0A3R7MJY6"/>
<feature type="compositionally biased region" description="Polar residues" evidence="1">
    <location>
        <begin position="317"/>
        <end position="328"/>
    </location>
</feature>
<feature type="compositionally biased region" description="Basic and acidic residues" evidence="1">
    <location>
        <begin position="140"/>
        <end position="152"/>
    </location>
</feature>
<comment type="caution">
    <text evidence="2">The sequence shown here is derived from an EMBL/GenBank/DDBJ whole genome shotgun (WGS) entry which is preliminary data.</text>
</comment>
<protein>
    <submittedName>
        <fullName evidence="2">Uncharacterized protein</fullName>
    </submittedName>
</protein>
<evidence type="ECO:0000313" key="2">
    <source>
        <dbReference type="EMBL" id="ROT63698.1"/>
    </source>
</evidence>
<feature type="region of interest" description="Disordered" evidence="1">
    <location>
        <begin position="405"/>
        <end position="462"/>
    </location>
</feature>
<feature type="compositionally biased region" description="Polar residues" evidence="1">
    <location>
        <begin position="270"/>
        <end position="280"/>
    </location>
</feature>
<feature type="region of interest" description="Disordered" evidence="1">
    <location>
        <begin position="68"/>
        <end position="182"/>
    </location>
</feature>
<name>A0A3R7MJY6_PENVA</name>
<feature type="compositionally biased region" description="Basic residues" evidence="1">
    <location>
        <begin position="128"/>
        <end position="139"/>
    </location>
</feature>
<feature type="region of interest" description="Disordered" evidence="1">
    <location>
        <begin position="304"/>
        <end position="337"/>
    </location>
</feature>
<feature type="compositionally biased region" description="Polar residues" evidence="1">
    <location>
        <begin position="426"/>
        <end position="447"/>
    </location>
</feature>
<dbReference type="Proteomes" id="UP000283509">
    <property type="component" value="Unassembled WGS sequence"/>
</dbReference>
<evidence type="ECO:0000256" key="1">
    <source>
        <dbReference type="SAM" id="MobiDB-lite"/>
    </source>
</evidence>
<evidence type="ECO:0000313" key="3">
    <source>
        <dbReference type="Proteomes" id="UP000283509"/>
    </source>
</evidence>
<feature type="compositionally biased region" description="Polar residues" evidence="1">
    <location>
        <begin position="70"/>
        <end position="79"/>
    </location>
</feature>
<reference evidence="2 3" key="1">
    <citation type="submission" date="2018-04" db="EMBL/GenBank/DDBJ databases">
        <authorList>
            <person name="Zhang X."/>
            <person name="Yuan J."/>
            <person name="Li F."/>
            <person name="Xiang J."/>
        </authorList>
    </citation>
    <scope>NUCLEOTIDE SEQUENCE [LARGE SCALE GENOMIC DNA]</scope>
    <source>
        <tissue evidence="2">Muscle</tissue>
    </source>
</reference>
<feature type="region of interest" description="Disordered" evidence="1">
    <location>
        <begin position="206"/>
        <end position="281"/>
    </location>
</feature>
<reference evidence="2 3" key="2">
    <citation type="submission" date="2019-01" db="EMBL/GenBank/DDBJ databases">
        <title>The decoding of complex shrimp genome reveals the adaptation for benthos swimmer, frequently molting mechanism and breeding impact on genome.</title>
        <authorList>
            <person name="Sun Y."/>
            <person name="Gao Y."/>
            <person name="Yu Y."/>
        </authorList>
    </citation>
    <scope>NUCLEOTIDE SEQUENCE [LARGE SCALE GENOMIC DNA]</scope>
    <source>
        <tissue evidence="2">Muscle</tissue>
    </source>
</reference>
<dbReference type="EMBL" id="QCYY01003397">
    <property type="protein sequence ID" value="ROT63698.1"/>
    <property type="molecule type" value="Genomic_DNA"/>
</dbReference>